<gene>
    <name evidence="4" type="primary">fabG</name>
    <name evidence="4" type="ORF">CDOO_09030</name>
</gene>
<dbReference type="RefSeq" id="WP_018020948.1">
    <property type="nucleotide sequence ID" value="NZ_AQUX01000001.1"/>
</dbReference>
<evidence type="ECO:0000256" key="1">
    <source>
        <dbReference type="ARBA" id="ARBA00006484"/>
    </source>
</evidence>
<feature type="compositionally biased region" description="Basic and acidic residues" evidence="2">
    <location>
        <begin position="68"/>
        <end position="82"/>
    </location>
</feature>
<keyword evidence="5" id="KW-1185">Reference proteome</keyword>
<dbReference type="eggNOG" id="COG1028">
    <property type="taxonomic scope" value="Bacteria"/>
</dbReference>
<proteinExistence type="inferred from homology"/>
<dbReference type="SUPFAM" id="SSF51735">
    <property type="entry name" value="NAD(P)-binding Rossmann-fold domains"/>
    <property type="match status" value="1"/>
</dbReference>
<dbReference type="HOGENOM" id="CLU_047208_0_0_11"/>
<evidence type="ECO:0000313" key="5">
    <source>
        <dbReference type="Proteomes" id="UP000029914"/>
    </source>
</evidence>
<dbReference type="STRING" id="558173.CDOO_09030"/>
<dbReference type="GO" id="GO:0004316">
    <property type="term" value="F:3-oxoacyl-[acyl-carrier-protein] reductase (NADPH) activity"/>
    <property type="evidence" value="ECO:0007669"/>
    <property type="project" value="UniProtKB-EC"/>
</dbReference>
<dbReference type="InterPro" id="IPR002347">
    <property type="entry name" value="SDR_fam"/>
</dbReference>
<evidence type="ECO:0000256" key="2">
    <source>
        <dbReference type="SAM" id="MobiDB-lite"/>
    </source>
</evidence>
<dbReference type="Pfam" id="PF13561">
    <property type="entry name" value="adh_short_C2"/>
    <property type="match status" value="1"/>
</dbReference>
<dbReference type="OrthoDB" id="9804774at2"/>
<dbReference type="PANTHER" id="PTHR42760">
    <property type="entry name" value="SHORT-CHAIN DEHYDROGENASES/REDUCTASES FAMILY MEMBER"/>
    <property type="match status" value="1"/>
</dbReference>
<evidence type="ECO:0000313" key="4">
    <source>
        <dbReference type="EMBL" id="AIT61389.1"/>
    </source>
</evidence>
<dbReference type="AlphaFoldDB" id="A0A097IH01"/>
<dbReference type="EC" id="1.1.1.100" evidence="4"/>
<dbReference type="KEGG" id="cdo:CDOO_09030"/>
<keyword evidence="4" id="KW-0560">Oxidoreductase</keyword>
<reference evidence="4 5" key="1">
    <citation type="submission" date="2013-09" db="EMBL/GenBank/DDBJ databases">
        <title>Complete genome sequence of Corynebacterium doosanense CAU 212(T) (=DSM 45436(T)), isolated from activated sludge.</title>
        <authorList>
            <person name="Schaffert L."/>
            <person name="Albersmeier A."/>
            <person name="Kalinowski J."/>
            <person name="Ruckert C."/>
        </authorList>
    </citation>
    <scope>NUCLEOTIDE SEQUENCE [LARGE SCALE GENOMIC DNA]</scope>
    <source>
        <strain evidence="4 5">CAU 212</strain>
    </source>
</reference>
<dbReference type="NCBIfam" id="NF006110">
    <property type="entry name" value="PRK08261.1"/>
    <property type="match status" value="1"/>
</dbReference>
<dbReference type="Proteomes" id="UP000029914">
    <property type="component" value="Chromosome"/>
</dbReference>
<dbReference type="PROSITE" id="PS00061">
    <property type="entry name" value="ADH_SHORT"/>
    <property type="match status" value="1"/>
</dbReference>
<dbReference type="PRINTS" id="PR00080">
    <property type="entry name" value="SDRFAMILY"/>
</dbReference>
<organism evidence="4 5">
    <name type="scientific">Corynebacterium doosanense CAU 212 = DSM 45436</name>
    <dbReference type="NCBI Taxonomy" id="558173"/>
    <lineage>
        <taxon>Bacteria</taxon>
        <taxon>Bacillati</taxon>
        <taxon>Actinomycetota</taxon>
        <taxon>Actinomycetes</taxon>
        <taxon>Mycobacteriales</taxon>
        <taxon>Corynebacteriaceae</taxon>
        <taxon>Corynebacterium</taxon>
    </lineage>
</organism>
<sequence length="465" mass="48441">MDILETIVTSGPGRVVTKQLGLKDPPVLRRGRIMPAGTIALSTTGASTLVKDALAQLNISTGEAVHDLADNRRKDDKGREQAPKYSSAPGALVIDASDLTKLDDLELVRQVLRPVMRGLEKSGRVIVVGPHPANAADSEARATAEALDGIVRTVGKELTGGSTANLIRVRPETRPEDLLSTLSFLISGRSAFVDGQTWEVGTGAEGTATTATSDKPFDGRIVAVTGAARGIGAAIAKTFAEAGATVVVIDLAMAGDSLAQVAVDLGGSALQLDITAEDAAERITRHITKTHGEDAKLYAIVHNAGITRDKMLANLDEKKWQQVIDINLKAEMAINEALLSQNLPGGFGNEGRIVGIASTSGIAGNKGQTNYAASKAGVIGYTDALSFELAETGITANAVAPGFIETEMTGAIPYVSREIFRRVNSLSQGGQPKDVAETIAYLCDPASGAVNGQTIRVCGQNLVGK</sequence>
<evidence type="ECO:0000259" key="3">
    <source>
        <dbReference type="SMART" id="SM00822"/>
    </source>
</evidence>
<protein>
    <submittedName>
        <fullName evidence="4">3-ketoacyl-ACP reductase</fullName>
        <ecNumber evidence="4">1.1.1.100</ecNumber>
    </submittedName>
</protein>
<dbReference type="EMBL" id="CP006764">
    <property type="protein sequence ID" value="AIT61389.1"/>
    <property type="molecule type" value="Genomic_DNA"/>
</dbReference>
<dbReference type="PANTHER" id="PTHR42760:SF78">
    <property type="entry name" value="3-OXOACYL-[ACYL-CARRIER-PROTEIN] REDUCTASE [NADH]"/>
    <property type="match status" value="1"/>
</dbReference>
<dbReference type="Gene3D" id="3.40.50.720">
    <property type="entry name" value="NAD(P)-binding Rossmann-like Domain"/>
    <property type="match status" value="2"/>
</dbReference>
<feature type="domain" description="Ketoreductase" evidence="3">
    <location>
        <begin position="220"/>
        <end position="402"/>
    </location>
</feature>
<dbReference type="SMART" id="SM00822">
    <property type="entry name" value="PKS_KR"/>
    <property type="match status" value="1"/>
</dbReference>
<name>A0A097IH01_9CORY</name>
<dbReference type="InterPro" id="IPR057326">
    <property type="entry name" value="KR_dom"/>
</dbReference>
<dbReference type="PRINTS" id="PR00081">
    <property type="entry name" value="GDHRDH"/>
</dbReference>
<feature type="region of interest" description="Disordered" evidence="2">
    <location>
        <begin position="68"/>
        <end position="87"/>
    </location>
</feature>
<comment type="similarity">
    <text evidence="1">Belongs to the short-chain dehydrogenases/reductases (SDR) family.</text>
</comment>
<accession>A0A097IH01</accession>
<dbReference type="InterPro" id="IPR036291">
    <property type="entry name" value="NAD(P)-bd_dom_sf"/>
</dbReference>
<dbReference type="FunFam" id="3.40.50.720:FF:000338">
    <property type="entry name" value="3-oxoacyl-ACP reductase FabG"/>
    <property type="match status" value="1"/>
</dbReference>
<dbReference type="InterPro" id="IPR020904">
    <property type="entry name" value="Sc_DH/Rdtase_CS"/>
</dbReference>